<gene>
    <name evidence="5 11" type="primary">hisD</name>
    <name evidence="11" type="ORF">ENT78_03195</name>
</gene>
<feature type="binding site" evidence="5 9">
    <location>
        <position position="257"/>
    </location>
    <ligand>
        <name>Zn(2+)</name>
        <dbReference type="ChEBI" id="CHEBI:29105"/>
    </ligand>
</feature>
<evidence type="ECO:0000256" key="5">
    <source>
        <dbReference type="HAMAP-Rule" id="MF_01024"/>
    </source>
</evidence>
<protein>
    <recommendedName>
        <fullName evidence="5">Histidinol dehydrogenase</fullName>
        <shortName evidence="5">HDH</shortName>
        <ecNumber evidence="5">1.1.1.23</ecNumber>
    </recommendedName>
</protein>
<feature type="binding site" evidence="5 9">
    <location>
        <position position="260"/>
    </location>
    <ligand>
        <name>Zn(2+)</name>
        <dbReference type="ChEBI" id="CHEBI:29105"/>
    </ligand>
</feature>
<evidence type="ECO:0000256" key="7">
    <source>
        <dbReference type="PIRSR" id="PIRSR000099-1"/>
    </source>
</evidence>
<dbReference type="PANTHER" id="PTHR21256">
    <property type="entry name" value="HISTIDINOL DEHYDROGENASE HDH"/>
    <property type="match status" value="1"/>
</dbReference>
<comment type="function">
    <text evidence="5">Catalyzes the sequential NAD-dependent oxidations of L-histidinol to L-histidinaldehyde and then to L-histidine.</text>
</comment>
<keyword evidence="5" id="KW-0368">Histidine biosynthesis</keyword>
<dbReference type="NCBIfam" id="TIGR00069">
    <property type="entry name" value="hisD"/>
    <property type="match status" value="1"/>
</dbReference>
<comment type="catalytic activity">
    <reaction evidence="5">
        <text>L-histidinol + 2 NAD(+) + H2O = L-histidine + 2 NADH + 3 H(+)</text>
        <dbReference type="Rhea" id="RHEA:20641"/>
        <dbReference type="ChEBI" id="CHEBI:15377"/>
        <dbReference type="ChEBI" id="CHEBI:15378"/>
        <dbReference type="ChEBI" id="CHEBI:57540"/>
        <dbReference type="ChEBI" id="CHEBI:57595"/>
        <dbReference type="ChEBI" id="CHEBI:57699"/>
        <dbReference type="ChEBI" id="CHEBI:57945"/>
        <dbReference type="EC" id="1.1.1.23"/>
    </reaction>
</comment>
<dbReference type="InterPro" id="IPR022695">
    <property type="entry name" value="Histidinol_DH_monofunct"/>
</dbReference>
<dbReference type="EC" id="1.1.1.23" evidence="5"/>
<feature type="binding site" evidence="5 8">
    <location>
        <position position="260"/>
    </location>
    <ligand>
        <name>substrate</name>
    </ligand>
</feature>
<name>A0A7V4NEI6_FERPE</name>
<evidence type="ECO:0000256" key="1">
    <source>
        <dbReference type="ARBA" id="ARBA00010178"/>
    </source>
</evidence>
<evidence type="ECO:0000256" key="4">
    <source>
        <dbReference type="ARBA" id="ARBA00023002"/>
    </source>
</evidence>
<evidence type="ECO:0000256" key="10">
    <source>
        <dbReference type="RuleBase" id="RU004175"/>
    </source>
</evidence>
<dbReference type="CDD" id="cd06572">
    <property type="entry name" value="Histidinol_dh"/>
    <property type="match status" value="1"/>
</dbReference>
<dbReference type="GO" id="GO:0005829">
    <property type="term" value="C:cytosol"/>
    <property type="evidence" value="ECO:0007669"/>
    <property type="project" value="TreeGrafter"/>
</dbReference>
<evidence type="ECO:0000256" key="3">
    <source>
        <dbReference type="ARBA" id="ARBA00022833"/>
    </source>
</evidence>
<comment type="caution">
    <text evidence="11">The sequence shown here is derived from an EMBL/GenBank/DDBJ whole genome shotgun (WGS) entry which is preliminary data.</text>
</comment>
<feature type="binding site" evidence="5 8">
    <location>
        <position position="235"/>
    </location>
    <ligand>
        <name>substrate</name>
    </ligand>
</feature>
<evidence type="ECO:0000256" key="6">
    <source>
        <dbReference type="PIRNR" id="PIRNR000099"/>
    </source>
</evidence>
<feature type="binding site" evidence="5 8">
    <location>
        <position position="415"/>
    </location>
    <ligand>
        <name>substrate</name>
    </ligand>
</feature>
<feature type="binding site" evidence="5 8">
    <location>
        <position position="257"/>
    </location>
    <ligand>
        <name>substrate</name>
    </ligand>
</feature>
<keyword evidence="2 5" id="KW-0479">Metal-binding</keyword>
<dbReference type="FunFam" id="3.40.50.1980:FF:000026">
    <property type="entry name" value="Histidinol dehydrogenase"/>
    <property type="match status" value="1"/>
</dbReference>
<feature type="binding site" evidence="5 9">
    <location>
        <position position="420"/>
    </location>
    <ligand>
        <name>Zn(2+)</name>
        <dbReference type="ChEBI" id="CHEBI:29105"/>
    </ligand>
</feature>
<dbReference type="AlphaFoldDB" id="A0A7V4NEI6"/>
<keyword evidence="5" id="KW-0028">Amino-acid biosynthesis</keyword>
<dbReference type="SUPFAM" id="SSF53720">
    <property type="entry name" value="ALDH-like"/>
    <property type="match status" value="1"/>
</dbReference>
<dbReference type="Pfam" id="PF00815">
    <property type="entry name" value="Histidinol_dh"/>
    <property type="match status" value="1"/>
</dbReference>
<dbReference type="GO" id="GO:0008270">
    <property type="term" value="F:zinc ion binding"/>
    <property type="evidence" value="ECO:0007669"/>
    <property type="project" value="UniProtKB-UniRule"/>
</dbReference>
<dbReference type="GO" id="GO:0000105">
    <property type="term" value="P:L-histidine biosynthetic process"/>
    <property type="evidence" value="ECO:0007669"/>
    <property type="project" value="UniProtKB-UniRule"/>
</dbReference>
<dbReference type="GO" id="GO:0004399">
    <property type="term" value="F:histidinol dehydrogenase activity"/>
    <property type="evidence" value="ECO:0007669"/>
    <property type="project" value="UniProtKB-UniRule"/>
</dbReference>
<feature type="binding site" evidence="5 8">
    <location>
        <position position="420"/>
    </location>
    <ligand>
        <name>substrate</name>
    </ligand>
</feature>
<dbReference type="HAMAP" id="MF_01024">
    <property type="entry name" value="HisD"/>
    <property type="match status" value="1"/>
</dbReference>
<keyword evidence="3 5" id="KW-0862">Zinc</keyword>
<feature type="active site" description="Proton acceptor" evidence="5 7">
    <location>
        <position position="327"/>
    </location>
</feature>
<dbReference type="InterPro" id="IPR012131">
    <property type="entry name" value="Hstdl_DH"/>
</dbReference>
<dbReference type="FunFam" id="3.40.50.1980:FF:000001">
    <property type="entry name" value="Histidinol dehydrogenase"/>
    <property type="match status" value="1"/>
</dbReference>
<dbReference type="PIRSF" id="PIRSF000099">
    <property type="entry name" value="Histidinol_dh"/>
    <property type="match status" value="1"/>
</dbReference>
<comment type="pathway">
    <text evidence="5">Amino-acid biosynthesis; L-histidine biosynthesis; L-histidine from 5-phospho-alpha-D-ribose 1-diphosphate: step 9/9.</text>
</comment>
<keyword evidence="5" id="KW-0520">NAD</keyword>
<dbReference type="EMBL" id="DSZZ01000149">
    <property type="protein sequence ID" value="HGU52518.1"/>
    <property type="molecule type" value="Genomic_DNA"/>
</dbReference>
<evidence type="ECO:0000256" key="9">
    <source>
        <dbReference type="PIRSR" id="PIRSR000099-4"/>
    </source>
</evidence>
<evidence type="ECO:0000313" key="11">
    <source>
        <dbReference type="EMBL" id="HGU52518.1"/>
    </source>
</evidence>
<evidence type="ECO:0000256" key="8">
    <source>
        <dbReference type="PIRSR" id="PIRSR000099-3"/>
    </source>
</evidence>
<dbReference type="UniPathway" id="UPA00031">
    <property type="reaction ID" value="UER00014"/>
</dbReference>
<comment type="caution">
    <text evidence="5">Lacks conserved residue(s) required for the propagation of feature annotation.</text>
</comment>
<dbReference type="PANTHER" id="PTHR21256:SF2">
    <property type="entry name" value="HISTIDINE BIOSYNTHESIS TRIFUNCTIONAL PROTEIN"/>
    <property type="match status" value="1"/>
</dbReference>
<dbReference type="PRINTS" id="PR00083">
    <property type="entry name" value="HOLDHDRGNASE"/>
</dbReference>
<feature type="active site" description="Proton acceptor" evidence="5 7">
    <location>
        <position position="328"/>
    </location>
</feature>
<proteinExistence type="inferred from homology"/>
<dbReference type="InterPro" id="IPR001692">
    <property type="entry name" value="Histidinol_DH_CS"/>
</dbReference>
<sequence length="431" mass="48079">MLRLAKLVNPSIRDVEQFLNTRQQSFVAFEKRVQDIVNKVKHEGDKALSEFVSRFEKFPLKLEDIRVKPEEFEEIMVDDDFEQSVSVVIKDVMNFHERQKENSMFYATHNGSILGELVVPLESVGIYVPGGKASYFSTLIMCAVPAIIAGVERIVVVTPPDERGKVSDYVISVAKMLGIREIYKMGGAHAIAALAYGTESIKRVDKIVGPGGVFVSLAKKIVFGDVGIDSVAGPSELVIIADESVPLNFVVADFLSQSEHDENAMSVLITTSKVYFEEIDSEIERQIKGLPPERRETIEMSLRKNGIVMLVESIQMALEISNVIAPEHLELLVENPFELIGKVKNAGSVFMGKYTCESVGDYGAGPNHVLPTYSSARFSSGLRVSDFVKRVFITYFSKAEFFEKSKIYSKMARWEGFEAHAKAVDIRRDNL</sequence>
<feature type="binding site" evidence="5 8">
    <location>
        <position position="328"/>
    </location>
    <ligand>
        <name>substrate</name>
    </ligand>
</feature>
<keyword evidence="4 5" id="KW-0560">Oxidoreductase</keyword>
<organism evidence="11">
    <name type="scientific">Fervidobacterium pennivorans</name>
    <dbReference type="NCBI Taxonomy" id="93466"/>
    <lineage>
        <taxon>Bacteria</taxon>
        <taxon>Thermotogati</taxon>
        <taxon>Thermotogota</taxon>
        <taxon>Thermotogae</taxon>
        <taxon>Thermotogales</taxon>
        <taxon>Fervidobacteriaceae</taxon>
        <taxon>Fervidobacterium</taxon>
    </lineage>
</organism>
<reference evidence="11" key="1">
    <citation type="journal article" date="2020" name="mSystems">
        <title>Genome- and Community-Level Interaction Insights into Carbon Utilization and Element Cycling Functions of Hydrothermarchaeota in Hydrothermal Sediment.</title>
        <authorList>
            <person name="Zhou Z."/>
            <person name="Liu Y."/>
            <person name="Xu W."/>
            <person name="Pan J."/>
            <person name="Luo Z.H."/>
            <person name="Li M."/>
        </authorList>
    </citation>
    <scope>NUCLEOTIDE SEQUENCE [LARGE SCALE GENOMIC DNA]</scope>
    <source>
        <strain evidence="11">SpSt-61</strain>
    </source>
</reference>
<comment type="similarity">
    <text evidence="1 5 6 10">Belongs to the histidinol dehydrogenase family.</text>
</comment>
<dbReference type="PROSITE" id="PS00611">
    <property type="entry name" value="HISOL_DEHYDROGENASE"/>
    <property type="match status" value="1"/>
</dbReference>
<dbReference type="Gene3D" id="3.40.50.1980">
    <property type="entry name" value="Nitrogenase molybdenum iron protein domain"/>
    <property type="match status" value="2"/>
</dbReference>
<dbReference type="Gene3D" id="1.20.5.1300">
    <property type="match status" value="1"/>
</dbReference>
<dbReference type="GO" id="GO:0051287">
    <property type="term" value="F:NAD binding"/>
    <property type="evidence" value="ECO:0007669"/>
    <property type="project" value="InterPro"/>
</dbReference>
<feature type="binding site" evidence="5 8">
    <location>
        <position position="361"/>
    </location>
    <ligand>
        <name>substrate</name>
    </ligand>
</feature>
<feature type="binding site" evidence="5 9">
    <location>
        <position position="361"/>
    </location>
    <ligand>
        <name>Zn(2+)</name>
        <dbReference type="ChEBI" id="CHEBI:29105"/>
    </ligand>
</feature>
<dbReference type="InterPro" id="IPR016161">
    <property type="entry name" value="Ald_DH/histidinol_DH"/>
</dbReference>
<comment type="cofactor">
    <cofactor evidence="5 9">
        <name>Zn(2+)</name>
        <dbReference type="ChEBI" id="CHEBI:29105"/>
    </cofactor>
    <text evidence="5 9">Binds 1 zinc ion per subunit.</text>
</comment>
<evidence type="ECO:0000256" key="2">
    <source>
        <dbReference type="ARBA" id="ARBA00022723"/>
    </source>
</evidence>
<accession>A0A7V4NEI6</accession>